<dbReference type="Pfam" id="PF19263">
    <property type="entry name" value="DUF5906"/>
    <property type="match status" value="1"/>
</dbReference>
<name>A0A510XT97_9GAMM</name>
<dbReference type="InterPro" id="IPR027417">
    <property type="entry name" value="P-loop_NTPase"/>
</dbReference>
<dbReference type="OrthoDB" id="784829at2"/>
<gene>
    <name evidence="3" type="ORF">PES01_10580</name>
</gene>
<sequence length="885" mass="101278">MKLHFVSAHSKIGPMRKTIGLADGSSRSYPLAAKLTSYEAELNVEEEGLAGYRELLLENARYGRALYKGLFIRPLAHESRRNMTDQDARTEFLVLDVDGLRLEGELKERYRSSDVKQVAESVIEMLPTALHDVSYVAMASSSFGLNQDEVSVHIHFLLENSVSPRALKEWLTSLNYSQSDIYNRLKLTKTKTRLKSVIDPCLAEPARLIYIAPPSFGPKRTNPFINDDERFVLVKKGKELLNLDPLLEAVHDKMDAINQIRDTKIKELQQEAGIVRHKPKFTRINVDGRPMNVMANPPTVRMEFAYEDDEFVRYNVGGSKNNAYWVARSNPEVVRCFIPDEPAFLFKSADPEAYAKHIEKYGEAYEEVKDDEGIVRKVQRSMFIDQTSDMYMTMEYDKDNDEVVELKERKNAQIAAEWLKHYGQLVPDPVPAIHVTLDPNRGETRFAIGDKDYINRFKPSVYMRDKTTHDYPETLTYGNAWMLHYDCPVISEIILNMLGDDMDCFEHFINWLAFIMQKRDKTQTAWLVHGTEGTGKGLLFKSVLRPLIGQQYVAQNTLQGIADDQFNGWMEDLMLLMVDEFNMRGAASLTKAASLLKTRITEPTMMLRKMQQQQREVVQRLNFIFATNDLDAMPVTDKRRYNIAPRQQRNLEARLEYIKSHREHTDELIKGELHAFATYLRSFKVDTHQSGSIIMNQARIDTQKAGMSASDSFFTALRDGDFGAFIGILDKSTANLEPKEFAQLTRVKTFLTANLEHVNTGKACYLLPDDLRMLYSYLAGKEISENALSRMLSTHDVEKKRKSRPVGARAPLPSRPRCVEVFWNYSDEEVLEAIKDANSTLPSNVSSIDPEKRTSEDFERAMAEARAELEQSVEPEIYSNNGYDL</sequence>
<organism evidence="3 4">
    <name type="scientific">Pseudoalteromonas espejiana</name>
    <dbReference type="NCBI Taxonomy" id="28107"/>
    <lineage>
        <taxon>Bacteria</taxon>
        <taxon>Pseudomonadati</taxon>
        <taxon>Pseudomonadota</taxon>
        <taxon>Gammaproteobacteria</taxon>
        <taxon>Alteromonadales</taxon>
        <taxon>Pseudoalteromonadaceae</taxon>
        <taxon>Pseudoalteromonas</taxon>
    </lineage>
</organism>
<evidence type="ECO:0000256" key="1">
    <source>
        <dbReference type="SAM" id="MobiDB-lite"/>
    </source>
</evidence>
<dbReference type="SUPFAM" id="SSF52540">
    <property type="entry name" value="P-loop containing nucleoside triphosphate hydrolases"/>
    <property type="match status" value="1"/>
</dbReference>
<keyword evidence="4" id="KW-1185">Reference proteome</keyword>
<dbReference type="AlphaFoldDB" id="A0A510XT97"/>
<comment type="caution">
    <text evidence="3">The sequence shown here is derived from an EMBL/GenBank/DDBJ whole genome shotgun (WGS) entry which is preliminary data.</text>
</comment>
<dbReference type="Gene3D" id="3.40.50.300">
    <property type="entry name" value="P-loop containing nucleotide triphosphate hydrolases"/>
    <property type="match status" value="1"/>
</dbReference>
<reference evidence="3 4" key="1">
    <citation type="submission" date="2019-07" db="EMBL/GenBank/DDBJ databases">
        <title>Whole genome shotgun sequence of Pseudoalteromonas espejiana NBRC 102222.</title>
        <authorList>
            <person name="Hosoyama A."/>
            <person name="Uohara A."/>
            <person name="Ohji S."/>
            <person name="Ichikawa N."/>
        </authorList>
    </citation>
    <scope>NUCLEOTIDE SEQUENCE [LARGE SCALE GENOMIC DNA]</scope>
    <source>
        <strain evidence="3 4">NBRC 102222</strain>
    </source>
</reference>
<feature type="region of interest" description="Disordered" evidence="1">
    <location>
        <begin position="841"/>
        <end position="864"/>
    </location>
</feature>
<evidence type="ECO:0000313" key="3">
    <source>
        <dbReference type="EMBL" id="GEK54213.1"/>
    </source>
</evidence>
<dbReference type="EMBL" id="BJUM01000008">
    <property type="protein sequence ID" value="GEK54213.1"/>
    <property type="molecule type" value="Genomic_DNA"/>
</dbReference>
<dbReference type="RefSeq" id="WP_089347505.1">
    <property type="nucleotide sequence ID" value="NZ_BJUM01000008.1"/>
</dbReference>
<evidence type="ECO:0000313" key="4">
    <source>
        <dbReference type="Proteomes" id="UP000321419"/>
    </source>
</evidence>
<feature type="domain" description="NrS-1 polymerase-like helicase" evidence="2">
    <location>
        <begin position="529"/>
        <end position="640"/>
    </location>
</feature>
<dbReference type="InterPro" id="IPR045455">
    <property type="entry name" value="NrS-1_pol-like_helicase"/>
</dbReference>
<protein>
    <recommendedName>
        <fullName evidence="2">NrS-1 polymerase-like helicase domain-containing protein</fullName>
    </recommendedName>
</protein>
<evidence type="ECO:0000259" key="2">
    <source>
        <dbReference type="Pfam" id="PF19263"/>
    </source>
</evidence>
<dbReference type="Proteomes" id="UP000321419">
    <property type="component" value="Unassembled WGS sequence"/>
</dbReference>
<accession>A0A510XT97</accession>
<feature type="compositionally biased region" description="Basic and acidic residues" evidence="1">
    <location>
        <begin position="849"/>
        <end position="864"/>
    </location>
</feature>
<proteinExistence type="predicted"/>